<sequence length="916" mass="102988">MNNSSSYDRLIGVVESALFNQPRKTEEELRSLIGALATPVAPDLSPDQLEQMAREVEAKQGIKAGLGAVVDSDDFEPWLDDAKARIEPFYWQRYQKLLLQNGLPRDVVTSTDKVTDKILGRLGDPEKQVQWDRRGMVVGHVQSGKTANYTGLICKAADAGYRLIIVIAGIHNNLRNQTQARIDEGFIGRDTGRTQEKGSGSGRNKVGVGHFDFTRTPVSLTNTIKDFNKETASTNTSEIDSYKVPVVLVIKKNHRTLGNLLDWLRDNSARGDLEMIDQPMLLVDDEADNASINTAYNKNLITKINGQIRDLLNMFHRSCYVGYTATPFANIFIDPDEDDEMFNEDLFPRDFIIGLDAPTNYFGPSKIFIDGIPENGDPEWLRYIKDNEDILPIKHKIDHELDEIPKSLLTALRAFLLSRTIRDLRGSESSHCSMLVNASRFTAVQSKLRNRIHEALDRIKDSVRVNASLGDAGLSDPELSELKRVWQTEYSGTEFEWEEVQAALLESIAAAKVVEVNSRANDLDYTRSVERGQTVIAVGGFSLSRGLTLEGLTVTWFLRNTMMYDTLMQMGRWFGYRDGYEDLCRIWMPEEAIDWYAFIAEAAEELHDELKTMEKAKATPKMFGLAVRSHPASLLVTARNKMGASSKVVAKIGLSNQFIETAKVSISAKDIYKNKSNAKSFVESVLNLGLNSEQSKWGYLWRDVPVREIDRFLVGWRNAEQSVTTDTAPVRAYINARVQDELAYWDVLVTSKRQGEEDNSLGLPIIPAERSVTLGEPKLQYMAFSGKGMRLASRGIEKAGLSEAEIIEAESAYLEINKSKVDKGKVNFPDHIYRKVRKRGLFILHLVSPKIPDDEKQLRGQTQVPGETVVGWGMSLPRSLHSEETVEYVVNAVRYKELFGDDDEDEDQESDDDGNN</sequence>
<keyword evidence="2" id="KW-0255">Endonuclease</keyword>
<comment type="caution">
    <text evidence="2">The sequence shown here is derived from an EMBL/GenBank/DDBJ whole genome shotgun (WGS) entry which is preliminary data.</text>
</comment>
<evidence type="ECO:0000313" key="3">
    <source>
        <dbReference type="Proteomes" id="UP000469950"/>
    </source>
</evidence>
<proteinExistence type="predicted"/>
<feature type="domain" description="Putative endonuclease Z1" evidence="1">
    <location>
        <begin position="407"/>
        <end position="634"/>
    </location>
</feature>
<accession>A0A833JQA1</accession>
<dbReference type="Pfam" id="PF10593">
    <property type="entry name" value="Z1"/>
    <property type="match status" value="1"/>
</dbReference>
<organism evidence="2 3">
    <name type="scientific">Marinobacter nauticus</name>
    <name type="common">Marinobacter hydrocarbonoclasticus</name>
    <name type="synonym">Marinobacter aquaeolei</name>
    <dbReference type="NCBI Taxonomy" id="2743"/>
    <lineage>
        <taxon>Bacteria</taxon>
        <taxon>Pseudomonadati</taxon>
        <taxon>Pseudomonadota</taxon>
        <taxon>Gammaproteobacteria</taxon>
        <taxon>Pseudomonadales</taxon>
        <taxon>Marinobacteraceae</taxon>
        <taxon>Marinobacter</taxon>
    </lineage>
</organism>
<dbReference type="GO" id="GO:0004519">
    <property type="term" value="F:endonuclease activity"/>
    <property type="evidence" value="ECO:0007669"/>
    <property type="project" value="UniProtKB-KW"/>
</dbReference>
<name>A0A833JQA1_MARNT</name>
<gene>
    <name evidence="2" type="ORF">F6453_1350</name>
</gene>
<keyword evidence="2" id="KW-0378">Hydrolase</keyword>
<dbReference type="InterPro" id="IPR018310">
    <property type="entry name" value="Put_endonuclease_Z1-dom"/>
</dbReference>
<keyword evidence="2" id="KW-0540">Nuclease</keyword>
<evidence type="ECO:0000259" key="1">
    <source>
        <dbReference type="Pfam" id="PF10593"/>
    </source>
</evidence>
<dbReference type="RefSeq" id="WP_153740347.1">
    <property type="nucleotide sequence ID" value="NZ_WBMP01000005.1"/>
</dbReference>
<dbReference type="EMBL" id="WBMP01000005">
    <property type="protein sequence ID" value="KAE8546104.1"/>
    <property type="molecule type" value="Genomic_DNA"/>
</dbReference>
<evidence type="ECO:0000313" key="2">
    <source>
        <dbReference type="EMBL" id="KAE8546104.1"/>
    </source>
</evidence>
<dbReference type="Proteomes" id="UP000469950">
    <property type="component" value="Unassembled WGS sequence"/>
</dbReference>
<dbReference type="AlphaFoldDB" id="A0A833JQA1"/>
<reference evidence="2 3" key="1">
    <citation type="submission" date="2019-10" db="EMBL/GenBank/DDBJ databases">
        <title>Draft genome sequence of Marinobacter hydrocarbonoclasticus NCT7M from the microbiome of the marine copepod.</title>
        <authorList>
            <person name="Nuttall R."/>
            <person name="Sharma G."/>
            <person name="Moisander P."/>
        </authorList>
    </citation>
    <scope>NUCLEOTIDE SEQUENCE [LARGE SCALE GENOMIC DNA]</scope>
    <source>
        <strain evidence="2 3">NCT7M</strain>
    </source>
</reference>
<protein>
    <submittedName>
        <fullName evidence="2">Endonuclease</fullName>
    </submittedName>
</protein>